<keyword evidence="5 9" id="KW-0720">Serine protease</keyword>
<dbReference type="InterPro" id="IPR044925">
    <property type="entry name" value="His-Me_finger_sf"/>
</dbReference>
<keyword evidence="3" id="KW-0732">Signal</keyword>
<dbReference type="Pfam" id="PF13365">
    <property type="entry name" value="Trypsin_2"/>
    <property type="match status" value="1"/>
</dbReference>
<feature type="active site" description="Proton acceptor" evidence="7">
    <location>
        <position position="417"/>
    </location>
</feature>
<gene>
    <name evidence="12" type="ORF">RO03_06405</name>
</gene>
<sequence>MLKGFNSGDISYEILEKKKENIEQQALERFLEEKSEKENKHIPKEDMLFNSKDSIAMERIVGKNDLFPISYLQIGLNISKSVCRISIRDSRGVVVGYGTGFLVAPNIILTNNHVINSYEVASNSIAEFNYQDDENFMPCPTYNFRLNPQTFFITNVKLDFTLVALNENVTSQKHLEDFGYLKMTQKEGTILPEEYVSIIQHPKGGPKSVTLRENKVSGLKENFIHYLTDTEPGSSGSPVFNDQWTLVALHHSGVPNPEIKDEWIANEGILISAIVNYLAKKYSSLKENEQAIIKEIVSDIELPKENNITSSVDDEPLGYNPLFLGKDYEIPLPKLSKEMEKDTAKTEDGNYVLDYIHFSIVMKKSRGLAYFTAVNIDGTDAVKIRRTADNWKFDPRISQNYQYGDEVYVNNDLDRGHLVRRTDPNWGKNALKANEDTFYFTNSTPQHKNLNQKTWVELEDYIFRNAVLNQFKVSVFTGPVFREDDMIYRQKYQIPAEFWKVVVMLKEDGNISATAYLQTQKNMIENLEFAYGEYKTYQVPVRNIEKLTGLDFGNLSKFDPMANIEATGIVITGPESIKF</sequence>
<comment type="similarity">
    <text evidence="1 9">Belongs to the peptidase S1B family.</text>
</comment>
<keyword evidence="12" id="KW-0540">Nuclease</keyword>
<dbReference type="PANTHER" id="PTHR13966">
    <property type="entry name" value="ENDONUCLEASE RELATED"/>
    <property type="match status" value="1"/>
</dbReference>
<organism evidence="12 13">
    <name type="scientific">Fusobacterium nucleatum subsp. nucleatum</name>
    <dbReference type="NCBI Taxonomy" id="76856"/>
    <lineage>
        <taxon>Bacteria</taxon>
        <taxon>Fusobacteriati</taxon>
        <taxon>Fusobacteriota</taxon>
        <taxon>Fusobacteriia</taxon>
        <taxon>Fusobacteriales</taxon>
        <taxon>Fusobacteriaceae</taxon>
        <taxon>Fusobacterium</taxon>
    </lineage>
</organism>
<dbReference type="Gene3D" id="2.40.10.10">
    <property type="entry name" value="Trypsin-like serine proteases"/>
    <property type="match status" value="2"/>
</dbReference>
<proteinExistence type="inferred from homology"/>
<evidence type="ECO:0000313" key="12">
    <source>
        <dbReference type="EMBL" id="KUL99155.1"/>
    </source>
</evidence>
<feature type="active site" description="Charge relay system" evidence="6">
    <location>
        <position position="113"/>
    </location>
</feature>
<feature type="domain" description="ENPP1-3/EXOG-like endonuclease/phosphodiesterase" evidence="10">
    <location>
        <begin position="355"/>
        <end position="561"/>
    </location>
</feature>
<name>A0A0X3Y2P4_FUSNC</name>
<evidence type="ECO:0000256" key="4">
    <source>
        <dbReference type="ARBA" id="ARBA00022801"/>
    </source>
</evidence>
<dbReference type="SMART" id="SM00477">
    <property type="entry name" value="NUC"/>
    <property type="match status" value="1"/>
</dbReference>
<dbReference type="Proteomes" id="UP000054800">
    <property type="component" value="Unassembled WGS sequence"/>
</dbReference>
<accession>A0A0X3Y2P4</accession>
<feature type="active site" description="Charge relay system" evidence="6">
    <location>
        <position position="235"/>
    </location>
</feature>
<comment type="caution">
    <text evidence="12">The sequence shown here is derived from an EMBL/GenBank/DDBJ whole genome shotgun (WGS) entry which is preliminary data.</text>
</comment>
<evidence type="ECO:0000256" key="5">
    <source>
        <dbReference type="ARBA" id="ARBA00022825"/>
    </source>
</evidence>
<dbReference type="EMBL" id="LMVH01000001">
    <property type="protein sequence ID" value="KUL99155.1"/>
    <property type="molecule type" value="Genomic_DNA"/>
</dbReference>
<dbReference type="InterPro" id="IPR020821">
    <property type="entry name" value="ENPP1-3/EXOG-like_nuc-like"/>
</dbReference>
<evidence type="ECO:0000256" key="1">
    <source>
        <dbReference type="ARBA" id="ARBA00008764"/>
    </source>
</evidence>
<keyword evidence="2 9" id="KW-0645">Protease</keyword>
<dbReference type="AlphaFoldDB" id="A0A0X3Y2P4"/>
<dbReference type="OrthoDB" id="9770276at2"/>
<feature type="domain" description="DNA/RNA non-specific endonuclease/pyrophosphatase/phosphodiesterase" evidence="11">
    <location>
        <begin position="354"/>
        <end position="559"/>
    </location>
</feature>
<dbReference type="InterPro" id="IPR044929">
    <property type="entry name" value="DNA/RNA_non-sp_Endonuclease_sf"/>
</dbReference>
<dbReference type="FunFam" id="2.40.10.10:FF:000284">
    <property type="entry name" value="Serine protease"/>
    <property type="match status" value="1"/>
</dbReference>
<dbReference type="EC" id="3.4.21.-" evidence="9"/>
<dbReference type="InterPro" id="IPR040255">
    <property type="entry name" value="Non-specific_endonuclease"/>
</dbReference>
<evidence type="ECO:0000256" key="3">
    <source>
        <dbReference type="ARBA" id="ARBA00022729"/>
    </source>
</evidence>
<keyword evidence="8" id="KW-0479">Metal-binding</keyword>
<protein>
    <recommendedName>
        <fullName evidence="9">Serine protease</fullName>
        <ecNumber evidence="9">3.4.21.-</ecNumber>
    </recommendedName>
</protein>
<evidence type="ECO:0000313" key="13">
    <source>
        <dbReference type="Proteomes" id="UP000054800"/>
    </source>
</evidence>
<dbReference type="FunFam" id="3.40.570.10:FF:000013">
    <property type="entry name" value="Serine protease"/>
    <property type="match status" value="1"/>
</dbReference>
<dbReference type="SMART" id="SM00892">
    <property type="entry name" value="Endonuclease_NS"/>
    <property type="match status" value="1"/>
</dbReference>
<dbReference type="RefSeq" id="WP_059222813.1">
    <property type="nucleotide sequence ID" value="NZ_LMVH01000001.1"/>
</dbReference>
<evidence type="ECO:0000256" key="8">
    <source>
        <dbReference type="PIRSR" id="PIRSR640255-2"/>
    </source>
</evidence>
<feature type="binding site" evidence="8">
    <location>
        <position position="451"/>
    </location>
    <ligand>
        <name>Mg(2+)</name>
        <dbReference type="ChEBI" id="CHEBI:18420"/>
        <note>catalytic</note>
    </ligand>
</feature>
<dbReference type="InterPro" id="IPR043504">
    <property type="entry name" value="Peptidase_S1_PA_chymotrypsin"/>
</dbReference>
<dbReference type="PANTHER" id="PTHR13966:SF5">
    <property type="entry name" value="ENDONUCLEASE G, MITOCHONDRIAL"/>
    <property type="match status" value="1"/>
</dbReference>
<dbReference type="FunFam" id="2.40.10.10:FF:000232">
    <property type="entry name" value="Serine protease"/>
    <property type="match status" value="1"/>
</dbReference>
<keyword evidence="4 9" id="KW-0378">Hydrolase</keyword>
<dbReference type="GO" id="GO:0003676">
    <property type="term" value="F:nucleic acid binding"/>
    <property type="evidence" value="ECO:0007669"/>
    <property type="project" value="InterPro"/>
</dbReference>
<evidence type="ECO:0000256" key="9">
    <source>
        <dbReference type="RuleBase" id="RU004296"/>
    </source>
</evidence>
<reference evidence="12 13" key="1">
    <citation type="submission" date="2015-10" db="EMBL/GenBank/DDBJ databases">
        <authorList>
            <person name="Gilbert D.G."/>
        </authorList>
    </citation>
    <scope>NUCLEOTIDE SEQUENCE [LARGE SCALE GENOMIC DNA]</scope>
    <source>
        <strain evidence="12 13">ChDC F311</strain>
    </source>
</reference>
<dbReference type="GO" id="GO:0004519">
    <property type="term" value="F:endonuclease activity"/>
    <property type="evidence" value="ECO:0007669"/>
    <property type="project" value="UniProtKB-KW"/>
</dbReference>
<dbReference type="InterPro" id="IPR001604">
    <property type="entry name" value="Endo_G_ENPP1-like_dom"/>
</dbReference>
<keyword evidence="12" id="KW-0255">Endonuclease</keyword>
<evidence type="ECO:0000256" key="7">
    <source>
        <dbReference type="PIRSR" id="PIRSR640255-1"/>
    </source>
</evidence>
<dbReference type="GO" id="GO:0006508">
    <property type="term" value="P:proteolysis"/>
    <property type="evidence" value="ECO:0007669"/>
    <property type="project" value="UniProtKB-KW"/>
</dbReference>
<dbReference type="InterPro" id="IPR008256">
    <property type="entry name" value="Peptidase_S1B"/>
</dbReference>
<dbReference type="CDD" id="cd00091">
    <property type="entry name" value="NUC"/>
    <property type="match status" value="1"/>
</dbReference>
<feature type="active site" description="Charge relay system" evidence="6">
    <location>
        <position position="159"/>
    </location>
</feature>
<dbReference type="SUPFAM" id="SSF50494">
    <property type="entry name" value="Trypsin-like serine proteases"/>
    <property type="match status" value="1"/>
</dbReference>
<dbReference type="Pfam" id="PF01223">
    <property type="entry name" value="Endonuclease_NS"/>
    <property type="match status" value="1"/>
</dbReference>
<dbReference type="SUPFAM" id="SSF54060">
    <property type="entry name" value="His-Me finger endonucleases"/>
    <property type="match status" value="1"/>
</dbReference>
<dbReference type="GO" id="GO:0008236">
    <property type="term" value="F:serine-type peptidase activity"/>
    <property type="evidence" value="ECO:0007669"/>
    <property type="project" value="UniProtKB-KW"/>
</dbReference>
<evidence type="ECO:0000256" key="6">
    <source>
        <dbReference type="PIRSR" id="PIRSR608256-1"/>
    </source>
</evidence>
<evidence type="ECO:0000259" key="11">
    <source>
        <dbReference type="SMART" id="SM00892"/>
    </source>
</evidence>
<evidence type="ECO:0000256" key="2">
    <source>
        <dbReference type="ARBA" id="ARBA00022670"/>
    </source>
</evidence>
<dbReference type="GO" id="GO:0046872">
    <property type="term" value="F:metal ion binding"/>
    <property type="evidence" value="ECO:0007669"/>
    <property type="project" value="UniProtKB-KW"/>
</dbReference>
<dbReference type="PRINTS" id="PR00839">
    <property type="entry name" value="V8PROTEASE"/>
</dbReference>
<dbReference type="InterPro" id="IPR009003">
    <property type="entry name" value="Peptidase_S1_PA"/>
</dbReference>
<evidence type="ECO:0000259" key="10">
    <source>
        <dbReference type="SMART" id="SM00477"/>
    </source>
</evidence>
<dbReference type="Gene3D" id="3.40.570.10">
    <property type="entry name" value="Extracellular Endonuclease, subunit A"/>
    <property type="match status" value="1"/>
</dbReference>